<protein>
    <submittedName>
        <fullName evidence="1">Uncharacterized protein</fullName>
    </submittedName>
</protein>
<dbReference type="AlphaFoldDB" id="A0A0E9XNM7"/>
<evidence type="ECO:0000313" key="1">
    <source>
        <dbReference type="EMBL" id="JAI03299.1"/>
    </source>
</evidence>
<organism evidence="1">
    <name type="scientific">Anguilla anguilla</name>
    <name type="common">European freshwater eel</name>
    <name type="synonym">Muraena anguilla</name>
    <dbReference type="NCBI Taxonomy" id="7936"/>
    <lineage>
        <taxon>Eukaryota</taxon>
        <taxon>Metazoa</taxon>
        <taxon>Chordata</taxon>
        <taxon>Craniata</taxon>
        <taxon>Vertebrata</taxon>
        <taxon>Euteleostomi</taxon>
        <taxon>Actinopterygii</taxon>
        <taxon>Neopterygii</taxon>
        <taxon>Teleostei</taxon>
        <taxon>Anguilliformes</taxon>
        <taxon>Anguillidae</taxon>
        <taxon>Anguilla</taxon>
    </lineage>
</organism>
<sequence>MPWILHTLPQFAESHVSQNKNGHVIKLINYPY</sequence>
<dbReference type="EMBL" id="GBXM01005279">
    <property type="protein sequence ID" value="JAI03299.1"/>
    <property type="molecule type" value="Transcribed_RNA"/>
</dbReference>
<reference evidence="1" key="1">
    <citation type="submission" date="2014-11" db="EMBL/GenBank/DDBJ databases">
        <authorList>
            <person name="Amaro Gonzalez C."/>
        </authorList>
    </citation>
    <scope>NUCLEOTIDE SEQUENCE</scope>
</reference>
<proteinExistence type="predicted"/>
<name>A0A0E9XNM7_ANGAN</name>
<reference evidence="1" key="2">
    <citation type="journal article" date="2015" name="Fish Shellfish Immunol.">
        <title>Early steps in the European eel (Anguilla anguilla)-Vibrio vulnificus interaction in the gills: Role of the RtxA13 toxin.</title>
        <authorList>
            <person name="Callol A."/>
            <person name="Pajuelo D."/>
            <person name="Ebbesson L."/>
            <person name="Teles M."/>
            <person name="MacKenzie S."/>
            <person name="Amaro C."/>
        </authorList>
    </citation>
    <scope>NUCLEOTIDE SEQUENCE</scope>
</reference>
<accession>A0A0E9XNM7</accession>